<sequence length="204" mass="21283">MQQIHRRLATVSLTILVAALCCTGCGLSSTPVVADETDDARLTALADDPLFADGSVTGPRVPDTSANVSVQRGAITVDDLWPTDVTAEPGVNGPAWPAATAMLAQLREAGWRPVAVSCELDRSSGLEGATVYATKEFDDFTAALEAEVRPPSSKLVGYVPFHAEADDPWSARSEVPAGSSCLDGDGPPSDEGSVPDDLAIAPWY</sequence>
<dbReference type="RefSeq" id="WP_079705083.1">
    <property type="nucleotide sequence ID" value="NZ_FUZO01000001.1"/>
</dbReference>
<keyword evidence="2" id="KW-0732">Signal</keyword>
<feature type="signal peptide" evidence="2">
    <location>
        <begin position="1"/>
        <end position="34"/>
    </location>
</feature>
<keyword evidence="4" id="KW-1185">Reference proteome</keyword>
<name>A0ABY1LKQ8_9MICO</name>
<evidence type="ECO:0000256" key="2">
    <source>
        <dbReference type="SAM" id="SignalP"/>
    </source>
</evidence>
<protein>
    <submittedName>
        <fullName evidence="3">Uncharacterized protein</fullName>
    </submittedName>
</protein>
<evidence type="ECO:0000256" key="1">
    <source>
        <dbReference type="SAM" id="MobiDB-lite"/>
    </source>
</evidence>
<evidence type="ECO:0000313" key="4">
    <source>
        <dbReference type="Proteomes" id="UP000190827"/>
    </source>
</evidence>
<reference evidence="3 4" key="1">
    <citation type="submission" date="2017-02" db="EMBL/GenBank/DDBJ databases">
        <authorList>
            <person name="Varghese N."/>
            <person name="Submissions S."/>
        </authorList>
    </citation>
    <scope>NUCLEOTIDE SEQUENCE [LARGE SCALE GENOMIC DNA]</scope>
    <source>
        <strain evidence="3 4">VKM Ac-1787</strain>
    </source>
</reference>
<accession>A0ABY1LKQ8</accession>
<feature type="region of interest" description="Disordered" evidence="1">
    <location>
        <begin position="167"/>
        <end position="204"/>
    </location>
</feature>
<proteinExistence type="predicted"/>
<comment type="caution">
    <text evidence="3">The sequence shown here is derived from an EMBL/GenBank/DDBJ whole genome shotgun (WGS) entry which is preliminary data.</text>
</comment>
<feature type="chain" id="PRO_5046445865" evidence="2">
    <location>
        <begin position="35"/>
        <end position="204"/>
    </location>
</feature>
<dbReference type="EMBL" id="FUZO01000001">
    <property type="protein sequence ID" value="SKC45943.1"/>
    <property type="molecule type" value="Genomic_DNA"/>
</dbReference>
<evidence type="ECO:0000313" key="3">
    <source>
        <dbReference type="EMBL" id="SKC45943.1"/>
    </source>
</evidence>
<gene>
    <name evidence="3" type="ORF">SAMN06295973_1136</name>
</gene>
<organism evidence="3 4">
    <name type="scientific">Plantibacter cousiniae</name>
    <name type="common">nom. nud.</name>
    <dbReference type="NCBI Taxonomy" id="199709"/>
    <lineage>
        <taxon>Bacteria</taxon>
        <taxon>Bacillati</taxon>
        <taxon>Actinomycetota</taxon>
        <taxon>Actinomycetes</taxon>
        <taxon>Micrococcales</taxon>
        <taxon>Microbacteriaceae</taxon>
        <taxon>Plantibacter</taxon>
    </lineage>
</organism>
<dbReference type="Proteomes" id="UP000190827">
    <property type="component" value="Unassembled WGS sequence"/>
</dbReference>